<feature type="compositionally biased region" description="Low complexity" evidence="1">
    <location>
        <begin position="325"/>
        <end position="344"/>
    </location>
</feature>
<keyword evidence="3" id="KW-1185">Reference proteome</keyword>
<sequence>MKTSHTWKYLAMVAVMGFWGCSSSRQTAQNAGEVDDLYGNSSDAVVYAGTQPTRTQQAERPGRMSSRTLRDRNPEYSEYDEQRSYSNTDEYYTDLNTRKLQRGLSADPGWNNDNAYRSGFADGYTAAAWNPGFNSWRWNRWGWNNSMFWNGFNIGVGIGMMPMGWGYSPWGFNSWNRFYDPFWGPSYAYGGFGSFYDPFWGYSPYGFNNFYSPFNNSYYGGGFYTRPVIVNNSGIITGPASERTRTYGPRSGSSSDRYNNAFTNTPRTYTPNNGGRRASTDNAGYTTTAPATTNSSSSDAYYARPRQNSRGSYYYENPSSSGGRTSSDAGSYSTPSTSSNDSYYARPRQNSRGSYTPSDNGYSSGARGSYQNQTPQYQAPRQQPSYQQPSYQQPSYQQPSYSPPSSGSRGGGYSAPSGGGGGSVGGGSRGPR</sequence>
<evidence type="ECO:0000313" key="2">
    <source>
        <dbReference type="EMBL" id="GAA4414169.1"/>
    </source>
</evidence>
<feature type="compositionally biased region" description="Basic and acidic residues" evidence="1">
    <location>
        <begin position="68"/>
        <end position="83"/>
    </location>
</feature>
<feature type="region of interest" description="Disordered" evidence="1">
    <location>
        <begin position="50"/>
        <end position="83"/>
    </location>
</feature>
<feature type="compositionally biased region" description="Polar residues" evidence="1">
    <location>
        <begin position="251"/>
        <end position="273"/>
    </location>
</feature>
<evidence type="ECO:0000313" key="3">
    <source>
        <dbReference type="Proteomes" id="UP001500936"/>
    </source>
</evidence>
<gene>
    <name evidence="2" type="ORF">GCM10023187_43280</name>
</gene>
<feature type="compositionally biased region" description="Low complexity" evidence="1">
    <location>
        <begin position="375"/>
        <end position="407"/>
    </location>
</feature>
<dbReference type="Proteomes" id="UP001500936">
    <property type="component" value="Unassembled WGS sequence"/>
</dbReference>
<feature type="compositionally biased region" description="Gly residues" evidence="1">
    <location>
        <begin position="408"/>
        <end position="432"/>
    </location>
</feature>
<evidence type="ECO:0000256" key="1">
    <source>
        <dbReference type="SAM" id="MobiDB-lite"/>
    </source>
</evidence>
<proteinExistence type="predicted"/>
<evidence type="ECO:0008006" key="4">
    <source>
        <dbReference type="Google" id="ProtNLM"/>
    </source>
</evidence>
<feature type="compositionally biased region" description="Polar residues" evidence="1">
    <location>
        <begin position="348"/>
        <end position="363"/>
    </location>
</feature>
<reference evidence="3" key="1">
    <citation type="journal article" date="2019" name="Int. J. Syst. Evol. Microbiol.">
        <title>The Global Catalogue of Microorganisms (GCM) 10K type strain sequencing project: providing services to taxonomists for standard genome sequencing and annotation.</title>
        <authorList>
            <consortium name="The Broad Institute Genomics Platform"/>
            <consortium name="The Broad Institute Genome Sequencing Center for Infectious Disease"/>
            <person name="Wu L."/>
            <person name="Ma J."/>
        </authorList>
    </citation>
    <scope>NUCLEOTIDE SEQUENCE [LARGE SCALE GENOMIC DNA]</scope>
    <source>
        <strain evidence="3">JCM 17925</strain>
    </source>
</reference>
<accession>A0ABP8KS12</accession>
<name>A0ABP8KS12_9BACT</name>
<dbReference type="EMBL" id="BAABHB010000011">
    <property type="protein sequence ID" value="GAA4414169.1"/>
    <property type="molecule type" value="Genomic_DNA"/>
</dbReference>
<protein>
    <recommendedName>
        <fullName evidence="4">Vitellogenin II</fullName>
    </recommendedName>
</protein>
<feature type="region of interest" description="Disordered" evidence="1">
    <location>
        <begin position="239"/>
        <end position="432"/>
    </location>
</feature>
<dbReference type="RefSeq" id="WP_345270085.1">
    <property type="nucleotide sequence ID" value="NZ_BAABHB010000011.1"/>
</dbReference>
<comment type="caution">
    <text evidence="2">The sequence shown here is derived from an EMBL/GenBank/DDBJ whole genome shotgun (WGS) entry which is preliminary data.</text>
</comment>
<feature type="compositionally biased region" description="Polar residues" evidence="1">
    <location>
        <begin position="306"/>
        <end position="324"/>
    </location>
</feature>
<organism evidence="2 3">
    <name type="scientific">Nibrella viscosa</name>
    <dbReference type="NCBI Taxonomy" id="1084524"/>
    <lineage>
        <taxon>Bacteria</taxon>
        <taxon>Pseudomonadati</taxon>
        <taxon>Bacteroidota</taxon>
        <taxon>Cytophagia</taxon>
        <taxon>Cytophagales</taxon>
        <taxon>Spirosomataceae</taxon>
        <taxon>Nibrella</taxon>
    </lineage>
</organism>
<feature type="compositionally biased region" description="Low complexity" evidence="1">
    <location>
        <begin position="283"/>
        <end position="300"/>
    </location>
</feature>